<feature type="chain" id="PRO_5045286850" evidence="1">
    <location>
        <begin position="25"/>
        <end position="254"/>
    </location>
</feature>
<protein>
    <submittedName>
        <fullName evidence="3">ThuA domain-containing protein</fullName>
    </submittedName>
</protein>
<accession>A0ABS9WZV1</accession>
<dbReference type="EMBL" id="JAKKSL010000001">
    <property type="protein sequence ID" value="MCI2283537.1"/>
    <property type="molecule type" value="Genomic_DNA"/>
</dbReference>
<keyword evidence="1" id="KW-0732">Signal</keyword>
<keyword evidence="4" id="KW-1185">Reference proteome</keyword>
<evidence type="ECO:0000256" key="1">
    <source>
        <dbReference type="SAM" id="SignalP"/>
    </source>
</evidence>
<dbReference type="Proteomes" id="UP001139646">
    <property type="component" value="Unassembled WGS sequence"/>
</dbReference>
<dbReference type="SUPFAM" id="SSF52317">
    <property type="entry name" value="Class I glutamine amidotransferase-like"/>
    <property type="match status" value="1"/>
</dbReference>
<dbReference type="Gene3D" id="3.40.50.880">
    <property type="match status" value="1"/>
</dbReference>
<comment type="caution">
    <text evidence="3">The sequence shown here is derived from an EMBL/GenBank/DDBJ whole genome shotgun (WGS) entry which is preliminary data.</text>
</comment>
<dbReference type="PANTHER" id="PTHR40469">
    <property type="entry name" value="SECRETED GLYCOSYL HYDROLASE"/>
    <property type="match status" value="1"/>
</dbReference>
<reference evidence="3" key="1">
    <citation type="submission" date="2022-01" db="EMBL/GenBank/DDBJ databases">
        <title>Colwellia maritima, isolated from seawater.</title>
        <authorList>
            <person name="Kristyanto S."/>
            <person name="Jung J."/>
            <person name="Jeon C.O."/>
        </authorList>
    </citation>
    <scope>NUCLEOTIDE SEQUENCE</scope>
    <source>
        <strain evidence="3">MSW7</strain>
    </source>
</reference>
<evidence type="ECO:0000259" key="2">
    <source>
        <dbReference type="Pfam" id="PF06283"/>
    </source>
</evidence>
<gene>
    <name evidence="3" type="ORF">L3081_09210</name>
</gene>
<feature type="domain" description="ThuA-like" evidence="2">
    <location>
        <begin position="28"/>
        <end position="248"/>
    </location>
</feature>
<dbReference type="InterPro" id="IPR029062">
    <property type="entry name" value="Class_I_gatase-like"/>
</dbReference>
<organism evidence="3 4">
    <name type="scientific">Colwellia maritima</name>
    <dbReference type="NCBI Taxonomy" id="2912588"/>
    <lineage>
        <taxon>Bacteria</taxon>
        <taxon>Pseudomonadati</taxon>
        <taxon>Pseudomonadota</taxon>
        <taxon>Gammaproteobacteria</taxon>
        <taxon>Alteromonadales</taxon>
        <taxon>Colwelliaceae</taxon>
        <taxon>Colwellia</taxon>
    </lineage>
</organism>
<dbReference type="PANTHER" id="PTHR40469:SF2">
    <property type="entry name" value="GALACTOSE-BINDING DOMAIN-LIKE SUPERFAMILY PROTEIN"/>
    <property type="match status" value="1"/>
</dbReference>
<name>A0ABS9WZV1_9GAMM</name>
<dbReference type="Pfam" id="PF06283">
    <property type="entry name" value="ThuA"/>
    <property type="match status" value="1"/>
</dbReference>
<evidence type="ECO:0000313" key="3">
    <source>
        <dbReference type="EMBL" id="MCI2283537.1"/>
    </source>
</evidence>
<feature type="signal peptide" evidence="1">
    <location>
        <begin position="1"/>
        <end position="24"/>
    </location>
</feature>
<evidence type="ECO:0000313" key="4">
    <source>
        <dbReference type="Proteomes" id="UP001139646"/>
    </source>
</evidence>
<dbReference type="InterPro" id="IPR029010">
    <property type="entry name" value="ThuA-like"/>
</dbReference>
<sequence length="254" mass="29316">MTNIKKTTHVLSFILLCFTGVLHAAQFNVLLFTKTDGRHHKAINESVTAFEQMSKKYHFDYQWHEDPSRFNDENLQQFDLIVFLLTTGDVLNEEQQKSMERFIQSGKGFVGIHSASDTEYNWPWYTQLVGRSFIIHPVIQTGKITVLKPDFPGLELMPKKFFWTDEWYEFGKEKAKNLKYLLSVDEKTYTPTADWGTVKGTGMGDFHPIAWYHKFDGGRSFYTALGHIGVSYQDPLFQAHLYGGMYWAATGKGL</sequence>
<proteinExistence type="predicted"/>
<dbReference type="RefSeq" id="WP_242285085.1">
    <property type="nucleotide sequence ID" value="NZ_JAKKSL010000001.1"/>
</dbReference>